<name>A0A1K0H7S9_9BASI</name>
<feature type="region of interest" description="Disordered" evidence="1">
    <location>
        <begin position="136"/>
        <end position="178"/>
    </location>
</feature>
<reference evidence="3" key="1">
    <citation type="submission" date="2016-04" db="EMBL/GenBank/DDBJ databases">
        <authorList>
            <person name="Guldener U."/>
            <person name="Guldener U."/>
        </authorList>
    </citation>
    <scope>NUCLEOTIDE SEQUENCE [LARGE SCALE GENOMIC DNA]</scope>
    <source>
        <strain evidence="3">UB2112</strain>
    </source>
</reference>
<evidence type="ECO:0000313" key="2">
    <source>
        <dbReference type="EMBL" id="SAM74993.1"/>
    </source>
</evidence>
<protein>
    <submittedName>
        <fullName evidence="2">Related to GYP1-GTPase activating protein</fullName>
    </submittedName>
</protein>
<sequence length="241" mass="26595">MSNPDYSSYKYYVELIEDLLPCLPDIVQNHYHRLVNDNTYGTPKEPKVGLIFKYTRRTNVKQVVTPLTIMIKCVATLYHVMHVLGPFCSRFELEWQMRACVTLFIANEKRDATCILHFMTEDPRYLEVEAAALEEELNVESSEGENEASDLEEELDVASSEGGNVMQDSKTDEASDIAQTSTTMSKLGVALTAREFIFDPTAAAGDGLIITGPSFVDAAAAHRGLPTVMGPDGCAGSTRTI</sequence>
<evidence type="ECO:0000256" key="1">
    <source>
        <dbReference type="SAM" id="MobiDB-lite"/>
    </source>
</evidence>
<organism evidence="2 3">
    <name type="scientific">Ustilago bromivora</name>
    <dbReference type="NCBI Taxonomy" id="307758"/>
    <lineage>
        <taxon>Eukaryota</taxon>
        <taxon>Fungi</taxon>
        <taxon>Dikarya</taxon>
        <taxon>Basidiomycota</taxon>
        <taxon>Ustilaginomycotina</taxon>
        <taxon>Ustilaginomycetes</taxon>
        <taxon>Ustilaginales</taxon>
        <taxon>Ustilaginaceae</taxon>
        <taxon>Ustilago</taxon>
    </lineage>
</organism>
<evidence type="ECO:0000313" key="3">
    <source>
        <dbReference type="Proteomes" id="UP000179920"/>
    </source>
</evidence>
<gene>
    <name evidence="2" type="ORF">UBRO_20248</name>
</gene>
<accession>A0A1K0H7S9</accession>
<proteinExistence type="predicted"/>
<dbReference type="AlphaFoldDB" id="A0A1K0H7S9"/>
<dbReference type="EMBL" id="LT558119">
    <property type="protein sequence ID" value="SAM74993.1"/>
    <property type="molecule type" value="Genomic_DNA"/>
</dbReference>
<feature type="compositionally biased region" description="Acidic residues" evidence="1">
    <location>
        <begin position="136"/>
        <end position="156"/>
    </location>
</feature>
<dbReference type="Proteomes" id="UP000179920">
    <property type="component" value="Chromosome III"/>
</dbReference>